<dbReference type="PROSITE" id="PS50042">
    <property type="entry name" value="CNMP_BINDING_3"/>
    <property type="match status" value="1"/>
</dbReference>
<dbReference type="Proteomes" id="UP000191110">
    <property type="component" value="Unassembled WGS sequence"/>
</dbReference>
<gene>
    <name evidence="5" type="ORF">BOW53_16590</name>
</gene>
<dbReference type="SUPFAM" id="SSF51206">
    <property type="entry name" value="cAMP-binding domain-like"/>
    <property type="match status" value="1"/>
</dbReference>
<dbReference type="InterPro" id="IPR050469">
    <property type="entry name" value="Diguanylate_Cyclase"/>
</dbReference>
<evidence type="ECO:0000259" key="4">
    <source>
        <dbReference type="PROSITE" id="PS50887"/>
    </source>
</evidence>
<name>A0A1T2KYZ0_9GAMM</name>
<dbReference type="AlphaFoldDB" id="A0A1T2KYZ0"/>
<dbReference type="SMART" id="SM00100">
    <property type="entry name" value="cNMP"/>
    <property type="match status" value="1"/>
</dbReference>
<comment type="caution">
    <text evidence="5">The sequence shown here is derived from an EMBL/GenBank/DDBJ whole genome shotgun (WGS) entry which is preliminary data.</text>
</comment>
<dbReference type="Gene3D" id="3.30.70.270">
    <property type="match status" value="1"/>
</dbReference>
<evidence type="ECO:0000313" key="5">
    <source>
        <dbReference type="EMBL" id="OOZ38078.1"/>
    </source>
</evidence>
<dbReference type="CDD" id="cd01949">
    <property type="entry name" value="GGDEF"/>
    <property type="match status" value="1"/>
</dbReference>
<evidence type="ECO:0000256" key="2">
    <source>
        <dbReference type="ARBA" id="ARBA00012528"/>
    </source>
</evidence>
<dbReference type="SMART" id="SM00267">
    <property type="entry name" value="GGDEF"/>
    <property type="match status" value="1"/>
</dbReference>
<dbReference type="GO" id="GO:0043709">
    <property type="term" value="P:cell adhesion involved in single-species biofilm formation"/>
    <property type="evidence" value="ECO:0007669"/>
    <property type="project" value="TreeGrafter"/>
</dbReference>
<proteinExistence type="predicted"/>
<dbReference type="GO" id="GO:0005886">
    <property type="term" value="C:plasma membrane"/>
    <property type="evidence" value="ECO:0007669"/>
    <property type="project" value="TreeGrafter"/>
</dbReference>
<dbReference type="CDD" id="cd00038">
    <property type="entry name" value="CAP_ED"/>
    <property type="match status" value="1"/>
</dbReference>
<dbReference type="RefSeq" id="WP_078485199.1">
    <property type="nucleotide sequence ID" value="NZ_MPRL01000134.1"/>
</dbReference>
<dbReference type="FunFam" id="3.30.70.270:FF:000001">
    <property type="entry name" value="Diguanylate cyclase domain protein"/>
    <property type="match status" value="1"/>
</dbReference>
<dbReference type="InterPro" id="IPR000595">
    <property type="entry name" value="cNMP-bd_dom"/>
</dbReference>
<dbReference type="PANTHER" id="PTHR45138">
    <property type="entry name" value="REGULATORY COMPONENTS OF SENSORY TRANSDUCTION SYSTEM"/>
    <property type="match status" value="1"/>
</dbReference>
<dbReference type="EC" id="2.7.7.65" evidence="2"/>
<accession>A0A1T2KYZ0</accession>
<keyword evidence="6" id="KW-1185">Reference proteome</keyword>
<dbReference type="InterPro" id="IPR043128">
    <property type="entry name" value="Rev_trsase/Diguanyl_cyclase"/>
</dbReference>
<dbReference type="EMBL" id="MPRL01000134">
    <property type="protein sequence ID" value="OOZ38078.1"/>
    <property type="molecule type" value="Genomic_DNA"/>
</dbReference>
<reference evidence="5 6" key="1">
    <citation type="submission" date="2016-11" db="EMBL/GenBank/DDBJ databases">
        <title>Mixed transmission modes and dynamic genome evolution in an obligate animal-bacterial symbiosis.</title>
        <authorList>
            <person name="Russell S.L."/>
            <person name="Corbett-Detig R.B."/>
            <person name="Cavanaugh C.M."/>
        </authorList>
    </citation>
    <scope>NUCLEOTIDE SEQUENCE [LARGE SCALE GENOMIC DNA]</scope>
    <source>
        <strain evidence="5">Sveles-Q1</strain>
    </source>
</reference>
<dbReference type="Pfam" id="PF00027">
    <property type="entry name" value="cNMP_binding"/>
    <property type="match status" value="1"/>
</dbReference>
<dbReference type="GO" id="GO:0052621">
    <property type="term" value="F:diguanylate cyclase activity"/>
    <property type="evidence" value="ECO:0007669"/>
    <property type="project" value="UniProtKB-EC"/>
</dbReference>
<evidence type="ECO:0000256" key="1">
    <source>
        <dbReference type="ARBA" id="ARBA00001946"/>
    </source>
</evidence>
<organism evidence="5 6">
    <name type="scientific">Solemya pervernicosa gill symbiont</name>
    <dbReference type="NCBI Taxonomy" id="642797"/>
    <lineage>
        <taxon>Bacteria</taxon>
        <taxon>Pseudomonadati</taxon>
        <taxon>Pseudomonadota</taxon>
        <taxon>Gammaproteobacteria</taxon>
        <taxon>sulfur-oxidizing symbionts</taxon>
    </lineage>
</organism>
<sequence>MANSLISINAEQLVEHELLRGESPAAVEWLLDSMEERRLQSGDVLLETGEENKRFYLIFEGSVRVELEVEGKIAITELTAGGCVGELSVLDEKGSAAHVVADQPTMLMAIKREDVWRLINRSHIFARNLLHTLSSRVRNDNDSLGESLLLQRRCEESSRIDFLTGLFNRRWLDEMLPRLVERSMTGNSSMGLMLLDIDHFKNYNDSYGHLAGDEALRMVAATIINHIRPTDSAVRYGGEEFLVLLPETGKDDAVAGAERIRQAIGELSIKGEDGNRLPGISISIGVTTTNGGGQDREGIAIADRALYQAKSSGRDRVVFYNK</sequence>
<feature type="domain" description="GGDEF" evidence="4">
    <location>
        <begin position="188"/>
        <end position="322"/>
    </location>
</feature>
<dbReference type="InterPro" id="IPR014710">
    <property type="entry name" value="RmlC-like_jellyroll"/>
</dbReference>
<dbReference type="InterPro" id="IPR029787">
    <property type="entry name" value="Nucleotide_cyclase"/>
</dbReference>
<dbReference type="Pfam" id="PF00990">
    <property type="entry name" value="GGDEF"/>
    <property type="match status" value="1"/>
</dbReference>
<dbReference type="GO" id="GO:1902201">
    <property type="term" value="P:negative regulation of bacterial-type flagellum-dependent cell motility"/>
    <property type="evidence" value="ECO:0007669"/>
    <property type="project" value="TreeGrafter"/>
</dbReference>
<dbReference type="InterPro" id="IPR000160">
    <property type="entry name" value="GGDEF_dom"/>
</dbReference>
<protein>
    <recommendedName>
        <fullName evidence="2">diguanylate cyclase</fullName>
        <ecNumber evidence="2">2.7.7.65</ecNumber>
    </recommendedName>
</protein>
<dbReference type="PANTHER" id="PTHR45138:SF24">
    <property type="entry name" value="DIGUANYLATE CYCLASE DGCC-RELATED"/>
    <property type="match status" value="1"/>
</dbReference>
<dbReference type="InterPro" id="IPR018490">
    <property type="entry name" value="cNMP-bd_dom_sf"/>
</dbReference>
<feature type="domain" description="Cyclic nucleotide-binding" evidence="3">
    <location>
        <begin position="18"/>
        <end position="136"/>
    </location>
</feature>
<dbReference type="OrthoDB" id="9773156at2"/>
<comment type="cofactor">
    <cofactor evidence="1">
        <name>Mg(2+)</name>
        <dbReference type="ChEBI" id="CHEBI:18420"/>
    </cofactor>
</comment>
<dbReference type="Gene3D" id="2.60.120.10">
    <property type="entry name" value="Jelly Rolls"/>
    <property type="match status" value="1"/>
</dbReference>
<evidence type="ECO:0000259" key="3">
    <source>
        <dbReference type="PROSITE" id="PS50042"/>
    </source>
</evidence>
<dbReference type="NCBIfam" id="TIGR00254">
    <property type="entry name" value="GGDEF"/>
    <property type="match status" value="1"/>
</dbReference>
<dbReference type="PROSITE" id="PS50887">
    <property type="entry name" value="GGDEF"/>
    <property type="match status" value="1"/>
</dbReference>
<evidence type="ECO:0000313" key="6">
    <source>
        <dbReference type="Proteomes" id="UP000191110"/>
    </source>
</evidence>
<dbReference type="SUPFAM" id="SSF55073">
    <property type="entry name" value="Nucleotide cyclase"/>
    <property type="match status" value="1"/>
</dbReference>